<dbReference type="EMBL" id="CAUYUJ010016107">
    <property type="protein sequence ID" value="CAK0861920.1"/>
    <property type="molecule type" value="Genomic_DNA"/>
</dbReference>
<dbReference type="InterPro" id="IPR046342">
    <property type="entry name" value="CBS_dom_sf"/>
</dbReference>
<proteinExistence type="predicted"/>
<evidence type="ECO:0008006" key="14">
    <source>
        <dbReference type="Google" id="ProtNLM"/>
    </source>
</evidence>
<evidence type="ECO:0000256" key="4">
    <source>
        <dbReference type="ARBA" id="ARBA00022989"/>
    </source>
</evidence>
<evidence type="ECO:0000259" key="10">
    <source>
        <dbReference type="PROSITE" id="PS51371"/>
    </source>
</evidence>
<dbReference type="InterPro" id="IPR044751">
    <property type="entry name" value="Ion_transp-like_CBS"/>
</dbReference>
<dbReference type="PROSITE" id="PS51371">
    <property type="entry name" value="CBS"/>
    <property type="match status" value="1"/>
</dbReference>
<dbReference type="PROSITE" id="PS51846">
    <property type="entry name" value="CNNM"/>
    <property type="match status" value="1"/>
</dbReference>
<feature type="transmembrane region" description="Helical" evidence="9">
    <location>
        <begin position="71"/>
        <end position="96"/>
    </location>
</feature>
<dbReference type="InterPro" id="IPR002550">
    <property type="entry name" value="CNNM"/>
</dbReference>
<keyword evidence="3" id="KW-0677">Repeat</keyword>
<evidence type="ECO:0000313" key="12">
    <source>
        <dbReference type="EMBL" id="CAK0861920.1"/>
    </source>
</evidence>
<feature type="transmembrane region" description="Helical" evidence="9">
    <location>
        <begin position="169"/>
        <end position="191"/>
    </location>
</feature>
<dbReference type="PANTHER" id="PTHR12064:SF97">
    <property type="entry name" value="METAL TRANSPORTER CNNM-5"/>
    <property type="match status" value="1"/>
</dbReference>
<dbReference type="InterPro" id="IPR045095">
    <property type="entry name" value="ACDP"/>
</dbReference>
<sequence>MAPSAQGRASPVAELSARHRRCQVGAAPAEPVPSPKVPPEAGGGGGRGRGGGALGSGTEASERLAPGTNGFCLCFALALLCVSMAALAAGLTMGLVSLDRSDLETLQGEDEKDVPGILEKQRLKDDKVAAQKVLPLIANHHRLLVTLLLMNSVANEALPLFLDRLVPSWVAVVLSVSLVLVFGEIVPSAVFTGSNQLEYASRFTGLVSCFQVVLLPIVWPIAQMLDRVLGTDHKQETRFSRLRAMIKIAAQAGKVEIVQAKGQDIGIITSASEHNFTDESVVVYRGGGVPGKLQVGQRCFVKPCCDVHGRNQGCTFNIYPSEDRKQNTELTFSSKQPLTDCVLEVQERDEAKIMRGVAEMTHTEIADSMKPMDEVDMLELETRLDREKLIEIDRRGHSRLPVYDKNKHNIRGFILVKNLIVYDPETNLEVKVLSPLMKKPVLVKPGMKLLDLLNQFQEHRTHFAIVTNMPERVQEAWETGKPIPANVHMAGIITLEDVIERLLLEEIDDEADNYCDVPSRSLIGHSRSFWENPAAYSKREVGTEGRAVSAPAGLPGLRHPLLGDEGAGAPGEAAGSQESGCWIA</sequence>
<accession>A0ABN9URT4</accession>
<evidence type="ECO:0000256" key="2">
    <source>
        <dbReference type="ARBA" id="ARBA00022692"/>
    </source>
</evidence>
<dbReference type="PANTHER" id="PTHR12064">
    <property type="entry name" value="METAL TRANSPORTER CNNM"/>
    <property type="match status" value="1"/>
</dbReference>
<evidence type="ECO:0000256" key="8">
    <source>
        <dbReference type="SAM" id="MobiDB-lite"/>
    </source>
</evidence>
<dbReference type="Proteomes" id="UP001189429">
    <property type="component" value="Unassembled WGS sequence"/>
</dbReference>
<dbReference type="InterPro" id="IPR000644">
    <property type="entry name" value="CBS_dom"/>
</dbReference>
<keyword evidence="2 7" id="KW-0812">Transmembrane</keyword>
<protein>
    <recommendedName>
        <fullName evidence="14">CNNM transmembrane domain-containing protein</fullName>
    </recommendedName>
</protein>
<reference evidence="12" key="1">
    <citation type="submission" date="2023-10" db="EMBL/GenBank/DDBJ databases">
        <authorList>
            <person name="Chen Y."/>
            <person name="Shah S."/>
            <person name="Dougan E. K."/>
            <person name="Thang M."/>
            <person name="Chan C."/>
        </authorList>
    </citation>
    <scope>NUCLEOTIDE SEQUENCE [LARGE SCALE GENOMIC DNA]</scope>
</reference>
<evidence type="ECO:0000256" key="9">
    <source>
        <dbReference type="SAM" id="Phobius"/>
    </source>
</evidence>
<evidence type="ECO:0000256" key="3">
    <source>
        <dbReference type="ARBA" id="ARBA00022737"/>
    </source>
</evidence>
<feature type="domain" description="CNNM transmembrane" evidence="11">
    <location>
        <begin position="67"/>
        <end position="259"/>
    </location>
</feature>
<comment type="subcellular location">
    <subcellularLocation>
        <location evidence="1">Membrane</location>
        <topology evidence="1">Multi-pass membrane protein</topology>
    </subcellularLocation>
</comment>
<organism evidence="12 13">
    <name type="scientific">Prorocentrum cordatum</name>
    <dbReference type="NCBI Taxonomy" id="2364126"/>
    <lineage>
        <taxon>Eukaryota</taxon>
        <taxon>Sar</taxon>
        <taxon>Alveolata</taxon>
        <taxon>Dinophyceae</taxon>
        <taxon>Prorocentrales</taxon>
        <taxon>Prorocentraceae</taxon>
        <taxon>Prorocentrum</taxon>
    </lineage>
</organism>
<dbReference type="SUPFAM" id="SSF54631">
    <property type="entry name" value="CBS-domain pair"/>
    <property type="match status" value="1"/>
</dbReference>
<feature type="region of interest" description="Disordered" evidence="8">
    <location>
        <begin position="1"/>
        <end position="60"/>
    </location>
</feature>
<evidence type="ECO:0000256" key="1">
    <source>
        <dbReference type="ARBA" id="ARBA00004141"/>
    </source>
</evidence>
<gene>
    <name evidence="12" type="ORF">PCOR1329_LOCUS50461</name>
</gene>
<comment type="caution">
    <text evidence="12">The sequence shown here is derived from an EMBL/GenBank/DDBJ whole genome shotgun (WGS) entry which is preliminary data.</text>
</comment>
<evidence type="ECO:0000256" key="7">
    <source>
        <dbReference type="PROSITE-ProRule" id="PRU01193"/>
    </source>
</evidence>
<feature type="transmembrane region" description="Helical" evidence="9">
    <location>
        <begin position="203"/>
        <end position="222"/>
    </location>
</feature>
<feature type="domain" description="CBS" evidence="10">
    <location>
        <begin position="436"/>
        <end position="510"/>
    </location>
</feature>
<keyword evidence="5 7" id="KW-0472">Membrane</keyword>
<evidence type="ECO:0000259" key="11">
    <source>
        <dbReference type="PROSITE" id="PS51846"/>
    </source>
</evidence>
<feature type="region of interest" description="Disordered" evidence="8">
    <location>
        <begin position="561"/>
        <end position="584"/>
    </location>
</feature>
<keyword evidence="6" id="KW-0129">CBS domain</keyword>
<evidence type="ECO:0000313" key="13">
    <source>
        <dbReference type="Proteomes" id="UP001189429"/>
    </source>
</evidence>
<keyword evidence="13" id="KW-1185">Reference proteome</keyword>
<name>A0ABN9URT4_9DINO</name>
<feature type="compositionally biased region" description="Gly residues" evidence="8">
    <location>
        <begin position="41"/>
        <end position="55"/>
    </location>
</feature>
<evidence type="ECO:0000256" key="6">
    <source>
        <dbReference type="PROSITE-ProRule" id="PRU00703"/>
    </source>
</evidence>
<dbReference type="CDD" id="cd04590">
    <property type="entry name" value="CBS_pair_CorC_HlyC_assoc"/>
    <property type="match status" value="1"/>
</dbReference>
<dbReference type="Gene3D" id="3.10.580.10">
    <property type="entry name" value="CBS-domain"/>
    <property type="match status" value="1"/>
</dbReference>
<evidence type="ECO:0000256" key="5">
    <source>
        <dbReference type="ARBA" id="ARBA00023136"/>
    </source>
</evidence>
<keyword evidence="4 7" id="KW-1133">Transmembrane helix</keyword>
<dbReference type="Pfam" id="PF01595">
    <property type="entry name" value="CNNM"/>
    <property type="match status" value="1"/>
</dbReference>